<dbReference type="SUPFAM" id="SSF51905">
    <property type="entry name" value="FAD/NAD(P)-binding domain"/>
    <property type="match status" value="2"/>
</dbReference>
<dbReference type="Gene3D" id="3.50.50.60">
    <property type="entry name" value="FAD/NAD(P)-binding domain"/>
    <property type="match status" value="2"/>
</dbReference>
<name>A0A921F5T2_9ACTN</name>
<dbReference type="Pfam" id="PF13738">
    <property type="entry name" value="Pyr_redox_3"/>
    <property type="match status" value="1"/>
</dbReference>
<dbReference type="InterPro" id="IPR036188">
    <property type="entry name" value="FAD/NAD-bd_sf"/>
</dbReference>
<accession>A0A921F5T2</accession>
<dbReference type="PANTHER" id="PTHR42877">
    <property type="entry name" value="L-ORNITHINE N(5)-MONOOXYGENASE-RELATED"/>
    <property type="match status" value="1"/>
</dbReference>
<reference evidence="1" key="2">
    <citation type="submission" date="2021-09" db="EMBL/GenBank/DDBJ databases">
        <authorList>
            <person name="Gilroy R."/>
        </authorList>
    </citation>
    <scope>NUCLEOTIDE SEQUENCE</scope>
    <source>
        <strain evidence="1">ChiGjej1B1-18357</strain>
    </source>
</reference>
<dbReference type="RefSeq" id="WP_303913004.1">
    <property type="nucleotide sequence ID" value="NZ_DYXM01000173.1"/>
</dbReference>
<dbReference type="EMBL" id="DYXM01000173">
    <property type="protein sequence ID" value="HJE91149.1"/>
    <property type="molecule type" value="Genomic_DNA"/>
</dbReference>
<dbReference type="PRINTS" id="PR00411">
    <property type="entry name" value="PNDRDTASEI"/>
</dbReference>
<evidence type="ECO:0000313" key="2">
    <source>
        <dbReference type="Proteomes" id="UP000776650"/>
    </source>
</evidence>
<comment type="caution">
    <text evidence="1">The sequence shown here is derived from an EMBL/GenBank/DDBJ whole genome shotgun (WGS) entry which is preliminary data.</text>
</comment>
<reference evidence="1" key="1">
    <citation type="journal article" date="2021" name="PeerJ">
        <title>Extensive microbial diversity within the chicken gut microbiome revealed by metagenomics and culture.</title>
        <authorList>
            <person name="Gilroy R."/>
            <person name="Ravi A."/>
            <person name="Getino M."/>
            <person name="Pursley I."/>
            <person name="Horton D.L."/>
            <person name="Alikhan N.F."/>
            <person name="Baker D."/>
            <person name="Gharbi K."/>
            <person name="Hall N."/>
            <person name="Watson M."/>
            <person name="Adriaenssens E.M."/>
            <person name="Foster-Nyarko E."/>
            <person name="Jarju S."/>
            <person name="Secka A."/>
            <person name="Antonio M."/>
            <person name="Oren A."/>
            <person name="Chaudhuri R.R."/>
            <person name="La Ragione R."/>
            <person name="Hildebrand F."/>
            <person name="Pallen M.J."/>
        </authorList>
    </citation>
    <scope>NUCLEOTIDE SEQUENCE</scope>
    <source>
        <strain evidence="1">ChiGjej1B1-18357</strain>
    </source>
</reference>
<dbReference type="InterPro" id="IPR051209">
    <property type="entry name" value="FAD-bind_Monooxygenase_sf"/>
</dbReference>
<protein>
    <submittedName>
        <fullName evidence="1">NAD(P)/FAD-dependent oxidoreductase</fullName>
    </submittedName>
</protein>
<organism evidence="1 2">
    <name type="scientific">Dietzia timorensis</name>
    <dbReference type="NCBI Taxonomy" id="499555"/>
    <lineage>
        <taxon>Bacteria</taxon>
        <taxon>Bacillati</taxon>
        <taxon>Actinomycetota</taxon>
        <taxon>Actinomycetes</taxon>
        <taxon>Mycobacteriales</taxon>
        <taxon>Dietziaceae</taxon>
        <taxon>Dietzia</taxon>
    </lineage>
</organism>
<dbReference type="AlphaFoldDB" id="A0A921F5T2"/>
<dbReference type="Proteomes" id="UP000776650">
    <property type="component" value="Unassembled WGS sequence"/>
</dbReference>
<sequence length="524" mass="57914">MDSWNDIENHTETDRMVDDMLDVAVVGAGFGGICTAKRLLDEGITNFLLFDRASEVGGTWQANTYPGAQCDIPAALYSFSFAQKSDWSRLYPLQPELLAYLREVCKNFGIEPHLRLGHEILDMRWDETGRHWTLATSEGTWRARVVVGAFGPFSEPSTPNFAGLEDFEGTVLHSARWDHTQDWSGTRIGVIGTGASGVQIIPQAVRAGRSLTVFQRTPTWIFPHPDRPIPSALQTLFARIPATQRALRRTVDLLLESMVYGLVFRPALLKGMEAIAKAQLRRQIPDPELRAKLTPDYMFGCKRPTFSNAYFPAMADAKTDVITEPIRRIVPTGVETADGTVHELDVLVLATGFTVSGHPFFSRVHDAGGRSLAESWEPTPLCYLGTAAAGFPNLFQILGPNAATYTSMVVVIEAQVDYIISALREMQAHGLTSLEVRGDAVERFVDEIDTTLSRSVWNVGGCASYYIDATGRNIAWFPGFFRQFRARTRRIHLPDFVLGAGGDVAEDTSADSYDSAETEEASRP</sequence>
<gene>
    <name evidence="1" type="ORF">K8V11_09090</name>
</gene>
<dbReference type="PANTHER" id="PTHR42877:SF4">
    <property type="entry name" value="FAD_NAD(P)-BINDING DOMAIN-CONTAINING PROTEIN-RELATED"/>
    <property type="match status" value="1"/>
</dbReference>
<proteinExistence type="predicted"/>
<evidence type="ECO:0000313" key="1">
    <source>
        <dbReference type="EMBL" id="HJE91149.1"/>
    </source>
</evidence>